<dbReference type="EMBL" id="SDDZ01000002">
    <property type="protein sequence ID" value="RXJ51272.1"/>
    <property type="molecule type" value="Genomic_DNA"/>
</dbReference>
<dbReference type="NCBIfam" id="TIGR02453">
    <property type="entry name" value="TIGR02453 family protein"/>
    <property type="match status" value="1"/>
</dbReference>
<protein>
    <submittedName>
        <fullName evidence="1">DUF2461 domain-containing protein</fullName>
    </submittedName>
</protein>
<comment type="caution">
    <text evidence="1">The sequence shown here is derived from an EMBL/GenBank/DDBJ whole genome shotgun (WGS) entry which is preliminary data.</text>
</comment>
<dbReference type="PANTHER" id="PTHR36452">
    <property type="entry name" value="CHROMOSOME 12, WHOLE GENOME SHOTGUN SEQUENCE"/>
    <property type="match status" value="1"/>
</dbReference>
<organism evidence="1 2">
    <name type="scientific">Gelidibacter gilvus</name>
    <dbReference type="NCBI Taxonomy" id="59602"/>
    <lineage>
        <taxon>Bacteria</taxon>
        <taxon>Pseudomonadati</taxon>
        <taxon>Bacteroidota</taxon>
        <taxon>Flavobacteriia</taxon>
        <taxon>Flavobacteriales</taxon>
        <taxon>Flavobacteriaceae</taxon>
        <taxon>Gelidibacter</taxon>
    </lineage>
</organism>
<reference evidence="1 2" key="1">
    <citation type="submission" date="2019-01" db="EMBL/GenBank/DDBJ databases">
        <title>Genome sequence of the Antarctic species Gelidibacter gilvus ACAM 158(T).</title>
        <authorList>
            <person name="Bowman J.P."/>
        </authorList>
    </citation>
    <scope>NUCLEOTIDE SEQUENCE [LARGE SCALE GENOMIC DNA]</scope>
    <source>
        <strain evidence="1 2">IC158</strain>
    </source>
</reference>
<dbReference type="PIRSF" id="PIRSF028451">
    <property type="entry name" value="UCP028451"/>
    <property type="match status" value="1"/>
</dbReference>
<gene>
    <name evidence="1" type="ORF">ESZ48_05205</name>
</gene>
<evidence type="ECO:0000313" key="2">
    <source>
        <dbReference type="Proteomes" id="UP000289792"/>
    </source>
</evidence>
<evidence type="ECO:0000313" key="1">
    <source>
        <dbReference type="EMBL" id="RXJ51272.1"/>
    </source>
</evidence>
<dbReference type="InterPro" id="IPR015996">
    <property type="entry name" value="UCP028451"/>
</dbReference>
<dbReference type="RefSeq" id="WP_129016270.1">
    <property type="nucleotide sequence ID" value="NZ_SDDZ01000002.1"/>
</dbReference>
<dbReference type="AlphaFoldDB" id="A0A4Q0XL24"/>
<dbReference type="Pfam" id="PF09365">
    <property type="entry name" value="DUF2461"/>
    <property type="match status" value="1"/>
</dbReference>
<proteinExistence type="predicted"/>
<keyword evidence="2" id="KW-1185">Reference proteome</keyword>
<name>A0A4Q0XL24_9FLAO</name>
<accession>A0A4Q0XL24</accession>
<sequence>MAVPTAFSNDLLDFLKLLKENNDRDWFNEHKKEFKKLEVDAKRNFNRLLDILKTHDDVDRLKNFRIYRDVRFSKNKAPYKTHFSGSFYRRKPALRGSYYLHIQPNNESFIAVGFWDPTKEDLMRIRKEFEVDDEDIRAIINDGKFKKIWGNLLGEELKTAPRGFDKEHKAIDLIRKKQFLFTKNYTDAQVVSPSFIEDVNASFKAVRPYLDYMSSVLTTNINGEPLI</sequence>
<dbReference type="InterPro" id="IPR012808">
    <property type="entry name" value="CHP02453"/>
</dbReference>
<dbReference type="OrthoDB" id="9794241at2"/>
<dbReference type="PANTHER" id="PTHR36452:SF1">
    <property type="entry name" value="DUF2461 DOMAIN-CONTAINING PROTEIN"/>
    <property type="match status" value="1"/>
</dbReference>
<dbReference type="Proteomes" id="UP000289792">
    <property type="component" value="Unassembled WGS sequence"/>
</dbReference>